<reference evidence="2" key="1">
    <citation type="journal article" date="2010" name="Genome Biol.">
        <title>Genome sequence of the necrotrophic plant pathogen Pythium ultimum reveals original pathogenicity mechanisms and effector repertoire.</title>
        <authorList>
            <person name="Levesque C.A."/>
            <person name="Brouwer H."/>
            <person name="Cano L."/>
            <person name="Hamilton J.P."/>
            <person name="Holt C."/>
            <person name="Huitema E."/>
            <person name="Raffaele S."/>
            <person name="Robideau G.P."/>
            <person name="Thines M."/>
            <person name="Win J."/>
            <person name="Zerillo M.M."/>
            <person name="Beakes G.W."/>
            <person name="Boore J.L."/>
            <person name="Busam D."/>
            <person name="Dumas B."/>
            <person name="Ferriera S."/>
            <person name="Fuerstenberg S.I."/>
            <person name="Gachon C.M."/>
            <person name="Gaulin E."/>
            <person name="Govers F."/>
            <person name="Grenville-Briggs L."/>
            <person name="Horner N."/>
            <person name="Hostetler J."/>
            <person name="Jiang R.H."/>
            <person name="Johnson J."/>
            <person name="Krajaejun T."/>
            <person name="Lin H."/>
            <person name="Meijer H.J."/>
            <person name="Moore B."/>
            <person name="Morris P."/>
            <person name="Phuntmart V."/>
            <person name="Puiu D."/>
            <person name="Shetty J."/>
            <person name="Stajich J.E."/>
            <person name="Tripathy S."/>
            <person name="Wawra S."/>
            <person name="van West P."/>
            <person name="Whitty B.R."/>
            <person name="Coutinho P.M."/>
            <person name="Henrissat B."/>
            <person name="Martin F."/>
            <person name="Thomas P.D."/>
            <person name="Tyler B.M."/>
            <person name="De Vries R.P."/>
            <person name="Kamoun S."/>
            <person name="Yandell M."/>
            <person name="Tisserat N."/>
            <person name="Buell C.R."/>
        </authorList>
    </citation>
    <scope>NUCLEOTIDE SEQUENCE</scope>
    <source>
        <strain evidence="2">DAOM:BR144</strain>
    </source>
</reference>
<dbReference type="InParanoid" id="K3W8Z6"/>
<proteinExistence type="predicted"/>
<protein>
    <submittedName>
        <fullName evidence="1">Uncharacterized protein</fullName>
    </submittedName>
</protein>
<evidence type="ECO:0000313" key="1">
    <source>
        <dbReference type="EnsemblProtists" id="PYU1_T001437"/>
    </source>
</evidence>
<reference evidence="1" key="3">
    <citation type="submission" date="2015-02" db="UniProtKB">
        <authorList>
            <consortium name="EnsemblProtists"/>
        </authorList>
    </citation>
    <scope>IDENTIFICATION</scope>
    <source>
        <strain evidence="1">DAOM BR144</strain>
    </source>
</reference>
<dbReference type="AlphaFoldDB" id="K3W8Z6"/>
<organism evidence="1 2">
    <name type="scientific">Globisporangium ultimum (strain ATCC 200006 / CBS 805.95 / DAOM BR144)</name>
    <name type="common">Pythium ultimum</name>
    <dbReference type="NCBI Taxonomy" id="431595"/>
    <lineage>
        <taxon>Eukaryota</taxon>
        <taxon>Sar</taxon>
        <taxon>Stramenopiles</taxon>
        <taxon>Oomycota</taxon>
        <taxon>Peronosporomycetes</taxon>
        <taxon>Pythiales</taxon>
        <taxon>Pythiaceae</taxon>
        <taxon>Globisporangium</taxon>
    </lineage>
</organism>
<reference evidence="2" key="2">
    <citation type="submission" date="2010-04" db="EMBL/GenBank/DDBJ databases">
        <authorList>
            <person name="Buell R."/>
            <person name="Hamilton J."/>
            <person name="Hostetler J."/>
        </authorList>
    </citation>
    <scope>NUCLEOTIDE SEQUENCE [LARGE SCALE GENOMIC DNA]</scope>
    <source>
        <strain evidence="2">DAOM:BR144</strain>
    </source>
</reference>
<dbReference type="Proteomes" id="UP000019132">
    <property type="component" value="Unassembled WGS sequence"/>
</dbReference>
<dbReference type="VEuPathDB" id="FungiDB:PYU1_G001437"/>
<accession>K3W8Z6</accession>
<dbReference type="HOGENOM" id="CLU_2532474_0_0_1"/>
<sequence>MLSSTHSISAAAAFASIPSSIVDCRGDSGAGTTNGTPWRSATLSSWLPFASAVSSESKKSSTASMALLSCSNSPSSSSLADIGS</sequence>
<evidence type="ECO:0000313" key="2">
    <source>
        <dbReference type="Proteomes" id="UP000019132"/>
    </source>
</evidence>
<keyword evidence="2" id="KW-1185">Reference proteome</keyword>
<dbReference type="EMBL" id="GL376626">
    <property type="status" value="NOT_ANNOTATED_CDS"/>
    <property type="molecule type" value="Genomic_DNA"/>
</dbReference>
<dbReference type="EnsemblProtists" id="PYU1_T001437">
    <property type="protein sequence ID" value="PYU1_T001437"/>
    <property type="gene ID" value="PYU1_G001437"/>
</dbReference>
<name>K3W8Z6_GLOUD</name>